<accession>A0A0F7ZRI2</accession>
<keyword evidence="2" id="KW-0812">Transmembrane</keyword>
<proteinExistence type="predicted"/>
<dbReference type="AlphaFoldDB" id="A0A0F7ZRI2"/>
<feature type="transmembrane region" description="Helical" evidence="2">
    <location>
        <begin position="56"/>
        <end position="74"/>
    </location>
</feature>
<reference evidence="3 4" key="1">
    <citation type="journal article" date="2014" name="Genome Biol. Evol.">
        <title>Comparative genomics and transcriptomics analyses reveal divergent lifestyle features of nematode endoparasitic fungus Hirsutella minnesotensis.</title>
        <authorList>
            <person name="Lai Y."/>
            <person name="Liu K."/>
            <person name="Zhang X."/>
            <person name="Zhang X."/>
            <person name="Li K."/>
            <person name="Wang N."/>
            <person name="Shu C."/>
            <person name="Wu Y."/>
            <person name="Wang C."/>
            <person name="Bushley K.E."/>
            <person name="Xiang M."/>
            <person name="Liu X."/>
        </authorList>
    </citation>
    <scope>NUCLEOTIDE SEQUENCE [LARGE SCALE GENOMIC DNA]</scope>
    <source>
        <strain evidence="3 4">3608</strain>
    </source>
</reference>
<feature type="region of interest" description="Disordered" evidence="1">
    <location>
        <begin position="29"/>
        <end position="52"/>
    </location>
</feature>
<organism evidence="3 4">
    <name type="scientific">Hirsutella minnesotensis 3608</name>
    <dbReference type="NCBI Taxonomy" id="1043627"/>
    <lineage>
        <taxon>Eukaryota</taxon>
        <taxon>Fungi</taxon>
        <taxon>Dikarya</taxon>
        <taxon>Ascomycota</taxon>
        <taxon>Pezizomycotina</taxon>
        <taxon>Sordariomycetes</taxon>
        <taxon>Hypocreomycetidae</taxon>
        <taxon>Hypocreales</taxon>
        <taxon>Ophiocordycipitaceae</taxon>
        <taxon>Hirsutella</taxon>
    </lineage>
</organism>
<keyword evidence="2" id="KW-1133">Transmembrane helix</keyword>
<evidence type="ECO:0000313" key="4">
    <source>
        <dbReference type="Proteomes" id="UP000054481"/>
    </source>
</evidence>
<gene>
    <name evidence="3" type="ORF">HIM_10953</name>
</gene>
<keyword evidence="2" id="KW-0472">Membrane</keyword>
<protein>
    <submittedName>
        <fullName evidence="3">Uncharacterized protein</fullName>
    </submittedName>
</protein>
<name>A0A0F7ZRI2_9HYPO</name>
<evidence type="ECO:0000256" key="1">
    <source>
        <dbReference type="SAM" id="MobiDB-lite"/>
    </source>
</evidence>
<dbReference type="EMBL" id="KQ030691">
    <property type="protein sequence ID" value="KJZ69658.1"/>
    <property type="molecule type" value="Genomic_DNA"/>
</dbReference>
<dbReference type="Proteomes" id="UP000054481">
    <property type="component" value="Unassembled WGS sequence"/>
</dbReference>
<keyword evidence="4" id="KW-1185">Reference proteome</keyword>
<evidence type="ECO:0000256" key="2">
    <source>
        <dbReference type="SAM" id="Phobius"/>
    </source>
</evidence>
<sequence>MSLSTRPLRAMSRSYLIVAASTRQLSRPFARRFSSEPPRSQAPPSRAGRVENSRSVAIIAGAGLGLGACFFYLIGSPMKAKEAPTETPGGTKPGGSSA</sequence>
<evidence type="ECO:0000313" key="3">
    <source>
        <dbReference type="EMBL" id="KJZ69658.1"/>
    </source>
</evidence>